<evidence type="ECO:0000259" key="1">
    <source>
        <dbReference type="Pfam" id="PF00350"/>
    </source>
</evidence>
<gene>
    <name evidence="2" type="ORF">E2F48_00760</name>
</gene>
<dbReference type="Proteomes" id="UP000295411">
    <property type="component" value="Unassembled WGS sequence"/>
</dbReference>
<reference evidence="2 3" key="1">
    <citation type="submission" date="2019-03" db="EMBL/GenBank/DDBJ databases">
        <title>Arthrobacter sp. nov., an bacterium isolated from biocrust in Mu Us Desert.</title>
        <authorList>
            <person name="Lixiong L."/>
        </authorList>
    </citation>
    <scope>NUCLEOTIDE SEQUENCE [LARGE SCALE GENOMIC DNA]</scope>
    <source>
        <strain evidence="2 3">SLN-3</strain>
    </source>
</reference>
<dbReference type="AlphaFoldDB" id="A0A4R5U276"/>
<name>A0A4R5U276_9MICC</name>
<comment type="caution">
    <text evidence="2">The sequence shown here is derived from an EMBL/GenBank/DDBJ whole genome shotgun (WGS) entry which is preliminary data.</text>
</comment>
<dbReference type="Gene3D" id="3.40.50.300">
    <property type="entry name" value="P-loop containing nucleotide triphosphate hydrolases"/>
    <property type="match status" value="1"/>
</dbReference>
<sequence length="588" mass="61614">MNASLTAADARGVAGFLREVHGALLGAGFPLSLAGAPAARAAAAAAAAQLDDYILPRLDRLDAPLLAVIGGSTGAGKSTLVNALIGRPVTRTGAVRPTTRQPILLHHPAEAEWFTSQRVLPSLSRVQAGAGELAPQDAAGAAAGTLLLQGEATVPRGLAILDAPDIDSIADENRRLAGQLLAAADLWIFVTTANRYADAVPWKLLAEAARRDILLAVVLDRVPPGVEEEVREDLMTLLTAESLGHAPIFVVQESGLDEDGMLPAGSVDPIRRWLGALAADAEGRTDIARRTLAGAVRALAGRVEEVAEAAEAQQATADRLSGAAEAAYSEALAAILRSTEDGTMLRGEVLARWQDFVGTGEFMRGIETRVGWLRDRITAFFTGQPAPATTVAAAIETGLHSVIVEESAKAFEQTEQWWRSDDAGRALLAGRGAYVSDEFSAEAARQVREWQQDLLELVSTEGSDKRFAARMLSFGVNGVAVALMVVVFASTGGLSGAEIGIAGGSAVVGQKLLEAVFGEDAVRRLAKTARDNLERRCRALLDEEKDKFIVLLAPVAGQTPPEALFAYARRLAGTDLTGAPGPTAGGSR</sequence>
<dbReference type="SUPFAM" id="SSF52540">
    <property type="entry name" value="P-loop containing nucleoside triphosphate hydrolases"/>
    <property type="match status" value="1"/>
</dbReference>
<dbReference type="OrthoDB" id="207675at2"/>
<feature type="domain" description="Dynamin N-terminal" evidence="1">
    <location>
        <begin position="69"/>
        <end position="209"/>
    </location>
</feature>
<dbReference type="InterPro" id="IPR045063">
    <property type="entry name" value="Dynamin_N"/>
</dbReference>
<dbReference type="InterPro" id="IPR027417">
    <property type="entry name" value="P-loop_NTPase"/>
</dbReference>
<accession>A0A4R5U276</accession>
<organism evidence="2 3">
    <name type="scientific">Arthrobacter crusticola</name>
    <dbReference type="NCBI Taxonomy" id="2547960"/>
    <lineage>
        <taxon>Bacteria</taxon>
        <taxon>Bacillati</taxon>
        <taxon>Actinomycetota</taxon>
        <taxon>Actinomycetes</taxon>
        <taxon>Micrococcales</taxon>
        <taxon>Micrococcaceae</taxon>
        <taxon>Arthrobacter</taxon>
    </lineage>
</organism>
<dbReference type="EMBL" id="SMTK01000001">
    <property type="protein sequence ID" value="TDK27705.1"/>
    <property type="molecule type" value="Genomic_DNA"/>
</dbReference>
<protein>
    <submittedName>
        <fullName evidence="2">ABC transporter</fullName>
    </submittedName>
</protein>
<evidence type="ECO:0000313" key="2">
    <source>
        <dbReference type="EMBL" id="TDK27705.1"/>
    </source>
</evidence>
<evidence type="ECO:0000313" key="3">
    <source>
        <dbReference type="Proteomes" id="UP000295411"/>
    </source>
</evidence>
<proteinExistence type="predicted"/>
<dbReference type="Pfam" id="PF00350">
    <property type="entry name" value="Dynamin_N"/>
    <property type="match status" value="1"/>
</dbReference>
<keyword evidence="3" id="KW-1185">Reference proteome</keyword>
<dbReference type="RefSeq" id="WP_133402135.1">
    <property type="nucleotide sequence ID" value="NZ_SMTK01000001.1"/>
</dbReference>